<dbReference type="OrthoDB" id="5288415at2"/>
<reference evidence="2" key="1">
    <citation type="submission" date="2018-09" db="EMBL/GenBank/DDBJ databases">
        <authorList>
            <person name="Livingstone P.G."/>
            <person name="Whitworth D.E."/>
        </authorList>
    </citation>
    <scope>NUCLEOTIDE SEQUENCE [LARGE SCALE GENOMIC DNA]</scope>
    <source>
        <strain evidence="2">CA054A</strain>
    </source>
</reference>
<dbReference type="RefSeq" id="WP_120545798.1">
    <property type="nucleotide sequence ID" value="NZ_RAVZ01000579.1"/>
</dbReference>
<sequence length="420" mass="45871">MGIRLAIQCLGVPFLLALGACSPSYVQRTAQVRVLTESARYTEARQELAAEAERSSLDALLVAVDQGALLHRAGDWEQSARVLNEAAALADARETVSLSQELFGSAPWRMGTLERQTLHVLNALNQLQLGRPEGAAVEARLTNALHLRHHLEARHRTELERSLALVPFDEDFRAYLERLSIGLYVSALAHELAGNEDSAFIDYLEAWRITRMAPPGAPSSLTHLLPRLVAEARRLGRPELPELEPLLPGPGEQVGPDQGELVVFVEAGRIPERCQVPRAGTQVWSVCTRSWSHAKARAEVAGRSQVAETVTSMENLLLRRGALGAMADTERAPSLAVNLGAAASYVLVPPLGAALIIRRVVEVNTRMEQGWLSLPAEFQVARLSLPQGRQTVTLHAGNKEQVHEVDIVPGRPQVLVVQME</sequence>
<dbReference type="Proteomes" id="UP000268094">
    <property type="component" value="Unassembled WGS sequence"/>
</dbReference>
<protein>
    <recommendedName>
        <fullName evidence="3">Lipoprotein</fullName>
    </recommendedName>
</protein>
<name>A0A3A8HDC8_9BACT</name>
<comment type="caution">
    <text evidence="1">The sequence shown here is derived from an EMBL/GenBank/DDBJ whole genome shotgun (WGS) entry which is preliminary data.</text>
</comment>
<evidence type="ECO:0000313" key="1">
    <source>
        <dbReference type="EMBL" id="RKG69159.1"/>
    </source>
</evidence>
<organism evidence="1 2">
    <name type="scientific">Corallococcus terminator</name>
    <dbReference type="NCBI Taxonomy" id="2316733"/>
    <lineage>
        <taxon>Bacteria</taxon>
        <taxon>Pseudomonadati</taxon>
        <taxon>Myxococcota</taxon>
        <taxon>Myxococcia</taxon>
        <taxon>Myxococcales</taxon>
        <taxon>Cystobacterineae</taxon>
        <taxon>Myxococcaceae</taxon>
        <taxon>Corallococcus</taxon>
    </lineage>
</organism>
<keyword evidence="2" id="KW-1185">Reference proteome</keyword>
<accession>A0A3A8HDC8</accession>
<dbReference type="PROSITE" id="PS51257">
    <property type="entry name" value="PROKAR_LIPOPROTEIN"/>
    <property type="match status" value="1"/>
</dbReference>
<evidence type="ECO:0000313" key="2">
    <source>
        <dbReference type="Proteomes" id="UP000268094"/>
    </source>
</evidence>
<dbReference type="AlphaFoldDB" id="A0A3A8HDC8"/>
<evidence type="ECO:0008006" key="3">
    <source>
        <dbReference type="Google" id="ProtNLM"/>
    </source>
</evidence>
<gene>
    <name evidence="1" type="ORF">D7V88_40300</name>
</gene>
<dbReference type="EMBL" id="RAVZ01000579">
    <property type="protein sequence ID" value="RKG69159.1"/>
    <property type="molecule type" value="Genomic_DNA"/>
</dbReference>
<proteinExistence type="predicted"/>